<accession>A0A9Q5HZG9</accession>
<comment type="cofactor">
    <cofactor evidence="1 9">
        <name>FMN</name>
        <dbReference type="ChEBI" id="CHEBI:58210"/>
    </cofactor>
</comment>
<dbReference type="SUPFAM" id="SSF52218">
    <property type="entry name" value="Flavoproteins"/>
    <property type="match status" value="1"/>
</dbReference>
<dbReference type="Pfam" id="PF00667">
    <property type="entry name" value="FAD_binding_1"/>
    <property type="match status" value="1"/>
</dbReference>
<name>A0A9Q5HZG9_SANBA</name>
<dbReference type="InterPro" id="IPR023173">
    <property type="entry name" value="NADPH_Cyt_P450_Rdtase_alpha"/>
</dbReference>
<dbReference type="InterPro" id="IPR017927">
    <property type="entry name" value="FAD-bd_FR_type"/>
</dbReference>
<dbReference type="AlphaFoldDB" id="A0A9Q5HZG9"/>
<dbReference type="Pfam" id="PF00175">
    <property type="entry name" value="NAD_binding_1"/>
    <property type="match status" value="1"/>
</dbReference>
<dbReference type="InterPro" id="IPR008254">
    <property type="entry name" value="Flavodoxin/NO_synth"/>
</dbReference>
<dbReference type="InterPro" id="IPR003097">
    <property type="entry name" value="CysJ-like_FAD-binding"/>
</dbReference>
<evidence type="ECO:0000313" key="13">
    <source>
        <dbReference type="Proteomes" id="UP000757232"/>
    </source>
</evidence>
<feature type="binding site" evidence="9">
    <location>
        <begin position="479"/>
        <end position="482"/>
    </location>
    <ligand>
        <name>FAD</name>
        <dbReference type="ChEBI" id="CHEBI:57692"/>
    </ligand>
</feature>
<dbReference type="PROSITE" id="PS51384">
    <property type="entry name" value="FAD_FR"/>
    <property type="match status" value="1"/>
</dbReference>
<feature type="domain" description="FAD-binding FR-type" evidence="11">
    <location>
        <begin position="209"/>
        <end position="509"/>
    </location>
</feature>
<comment type="cofactor">
    <cofactor evidence="2 9">
        <name>FAD</name>
        <dbReference type="ChEBI" id="CHEBI:57692"/>
    </cofactor>
</comment>
<dbReference type="FunFam" id="3.40.50.80:FF:000032">
    <property type="entry name" value="NADPH-dependent diflavin oxidoreductase 1"/>
    <property type="match status" value="1"/>
</dbReference>
<feature type="binding site" evidence="9">
    <location>
        <begin position="445"/>
        <end position="448"/>
    </location>
    <ligand>
        <name>FAD</name>
        <dbReference type="ChEBI" id="CHEBI:57692"/>
    </ligand>
</feature>
<comment type="subcellular location">
    <subcellularLocation>
        <location evidence="9">Cytoplasm</location>
    </subcellularLocation>
    <subcellularLocation>
        <location evidence="9">Mitochondrion</location>
    </subcellularLocation>
    <text evidence="9">Relocalizes to mitochondria after H(2)O(2) exposure.</text>
</comment>
<dbReference type="GO" id="GO:0050660">
    <property type="term" value="F:flavin adenine dinucleotide binding"/>
    <property type="evidence" value="ECO:0007669"/>
    <property type="project" value="UniProtKB-UniRule"/>
</dbReference>
<comment type="caution">
    <text evidence="12">The sequence shown here is derived from an EMBL/GenBank/DDBJ whole genome shotgun (WGS) entry which is preliminary data.</text>
</comment>
<dbReference type="InterPro" id="IPR029039">
    <property type="entry name" value="Flavoprotein-like_sf"/>
</dbReference>
<dbReference type="Gene3D" id="3.40.50.80">
    <property type="entry name" value="Nucleotide-binding domain of ferredoxin-NADP reductase (FNR) module"/>
    <property type="match status" value="1"/>
</dbReference>
<dbReference type="InterPro" id="IPR039261">
    <property type="entry name" value="FNR_nucleotide-bd"/>
</dbReference>
<proteinExistence type="inferred from homology"/>
<dbReference type="GO" id="GO:0005739">
    <property type="term" value="C:mitochondrion"/>
    <property type="evidence" value="ECO:0007669"/>
    <property type="project" value="UniProtKB-SubCell"/>
</dbReference>
<dbReference type="OrthoDB" id="1856718at2759"/>
<dbReference type="GO" id="GO:0016226">
    <property type="term" value="P:iron-sulfur cluster assembly"/>
    <property type="evidence" value="ECO:0007669"/>
    <property type="project" value="UniProtKB-UniRule"/>
</dbReference>
<feature type="binding site" evidence="9">
    <location>
        <begin position="25"/>
        <end position="30"/>
    </location>
    <ligand>
        <name>FMN</name>
        <dbReference type="ChEBI" id="CHEBI:58210"/>
    </ligand>
</feature>
<feature type="binding site" evidence="9">
    <location>
        <position position="145"/>
    </location>
    <ligand>
        <name>FMN</name>
        <dbReference type="ChEBI" id="CHEBI:58210"/>
    </ligand>
</feature>
<comment type="subunit">
    <text evidence="9">Interacts with DRE2; as part of the cytosolic iron-sulfur (Fe-S) protein assembly (CIA) machinery.</text>
</comment>
<keyword evidence="7 9" id="KW-0521">NADP</keyword>
<dbReference type="GO" id="GO:0010181">
    <property type="term" value="F:FMN binding"/>
    <property type="evidence" value="ECO:0007669"/>
    <property type="project" value="UniProtKB-UniRule"/>
</dbReference>
<evidence type="ECO:0000256" key="4">
    <source>
        <dbReference type="ARBA" id="ARBA00022630"/>
    </source>
</evidence>
<dbReference type="PANTHER" id="PTHR19384">
    <property type="entry name" value="NITRIC OXIDE SYNTHASE-RELATED"/>
    <property type="match status" value="1"/>
</dbReference>
<dbReference type="GO" id="GO:0160246">
    <property type="term" value="F:NADPH-iron-sulfur [2Fe-2S] protein oxidoreductase activity"/>
    <property type="evidence" value="ECO:0007669"/>
    <property type="project" value="InterPro"/>
</dbReference>
<comment type="similarity">
    <text evidence="9">In the C-terminal section; belongs to the flavoprotein pyridine nucleotide cytochrome reductase family.</text>
</comment>
<dbReference type="PRINTS" id="PR00371">
    <property type="entry name" value="FPNCR"/>
</dbReference>
<keyword evidence="13" id="KW-1185">Reference proteome</keyword>
<dbReference type="PROSITE" id="PS50902">
    <property type="entry name" value="FLAVODOXIN_LIKE"/>
    <property type="match status" value="1"/>
</dbReference>
<comment type="function">
    <text evidence="9">NADPH-dependent reductase which is a central component of the cytosolic iron-sulfur (Fe-S) protein assembly (CIA) machinery. Transfers electrons from NADPH via its FAD and FMN prosthetic groups to the [2Fe-2S] cluster of DRE2, another key component of the CIA machinery. In turn, this reduced cluster provides electrons for assembly of cytosolic iron-sulfur cluster proteins. Positively controls H(2)O(2)-induced cell death.</text>
</comment>
<evidence type="ECO:0000256" key="5">
    <source>
        <dbReference type="ARBA" id="ARBA00022643"/>
    </source>
</evidence>
<dbReference type="PRINTS" id="PR00369">
    <property type="entry name" value="FLAVODOXIN"/>
</dbReference>
<evidence type="ECO:0000259" key="11">
    <source>
        <dbReference type="PROSITE" id="PS51384"/>
    </source>
</evidence>
<dbReference type="Pfam" id="PF00258">
    <property type="entry name" value="Flavodoxin_1"/>
    <property type="match status" value="1"/>
</dbReference>
<feature type="binding site" evidence="9">
    <location>
        <begin position="72"/>
        <end position="75"/>
    </location>
    <ligand>
        <name>FMN</name>
        <dbReference type="ChEBI" id="CHEBI:58210"/>
    </ligand>
</feature>
<gene>
    <name evidence="9" type="primary">TAH18</name>
    <name evidence="12" type="ORF">A7U60_g3968</name>
</gene>
<keyword evidence="9" id="KW-0496">Mitochondrion</keyword>
<dbReference type="GO" id="GO:0050661">
    <property type="term" value="F:NADP binding"/>
    <property type="evidence" value="ECO:0007669"/>
    <property type="project" value="UniProtKB-UniRule"/>
</dbReference>
<keyword evidence="4 9" id="KW-0285">Flavoprotein</keyword>
<dbReference type="EMBL" id="LNZH02000168">
    <property type="protein sequence ID" value="OCB88873.1"/>
    <property type="molecule type" value="Genomic_DNA"/>
</dbReference>
<evidence type="ECO:0000256" key="2">
    <source>
        <dbReference type="ARBA" id="ARBA00001974"/>
    </source>
</evidence>
<feature type="binding site" evidence="9">
    <location>
        <begin position="584"/>
        <end position="588"/>
    </location>
    <ligand>
        <name>NADP(+)</name>
        <dbReference type="ChEBI" id="CHEBI:58349"/>
    </ligand>
</feature>
<keyword evidence="3 9" id="KW-0963">Cytoplasm</keyword>
<dbReference type="SUPFAM" id="SSF52343">
    <property type="entry name" value="Ferredoxin reductase-like, C-terminal NADP-linked domain"/>
    <property type="match status" value="1"/>
</dbReference>
<dbReference type="SUPFAM" id="SSF63380">
    <property type="entry name" value="Riboflavin synthase domain-like"/>
    <property type="match status" value="3"/>
</dbReference>
<feature type="domain" description="Flavodoxin-like" evidence="10">
    <location>
        <begin position="19"/>
        <end position="163"/>
    </location>
</feature>
<evidence type="ECO:0000256" key="9">
    <source>
        <dbReference type="HAMAP-Rule" id="MF_03178"/>
    </source>
</evidence>
<sequence>MADGDTSLDSNTDDQERNILILYATETGNALDVAEQIAREAKRRLFTVRLSSVDVYPLEELVHEALIVFVVSTTGSGVEPRSMTPMWSMLLRADLPSDILEDLHFAVFGLGDSAYEKFCWAAKKLSRRLLSLSAQEVCARGEGDEQHPLGAEGALDVWMPLVFSALEALLPPPLDGTIEDPDVLPPPRISITTSGKTLDCVDDPLHGFNDYHLATVRRNDRITAKDWFQDVRHIELDLEDEVINDRITAKDWFQDVRHIELDLEDEVIYSPGDVAVIHPIQPSSDVDSFLGNTGWSDAADEEIYLSPVELSVIHPIQPSSDVDSFLGNTGWSDTADEEIYLSPVEQFWSIPESIPRRTTFRQLFARSLDINAVPRRSFFRVLRHFATNEMEKEKLSEFCTTQGADELYEYVTRVRRTICEVIAEFRSLKIPKEYIFDLFPLLRPRQFSIASSSLVHRKQVHLCVAIVRYRTKLKIPRRGVCSTYLAGLTPGDTLRIKIQKGFLSQPRSPETPIVCVGPGTGIAPMRALIEQRIHEGSANNTLYFGCRSESKDHHYGSEWLTLAESGKLTYRTAFSRDGPEGVKRVYVQDRMRDDAERLWDLLGRRGGWLYISGSSNKMPAAVKDAVAFAAKEAGGLSEDDAKGFVKRMQDEGRLFEECWS</sequence>
<dbReference type="Gene3D" id="2.40.30.10">
    <property type="entry name" value="Translation factors"/>
    <property type="match status" value="1"/>
</dbReference>
<feature type="binding site" evidence="9">
    <location>
        <begin position="575"/>
        <end position="576"/>
    </location>
    <ligand>
        <name>NADP(+)</name>
        <dbReference type="ChEBI" id="CHEBI:58349"/>
    </ligand>
</feature>
<feature type="binding site" evidence="9">
    <location>
        <position position="520"/>
    </location>
    <ligand>
        <name>NADP(+)</name>
        <dbReference type="ChEBI" id="CHEBI:58349"/>
    </ligand>
</feature>
<evidence type="ECO:0000256" key="3">
    <source>
        <dbReference type="ARBA" id="ARBA00022490"/>
    </source>
</evidence>
<evidence type="ECO:0000256" key="1">
    <source>
        <dbReference type="ARBA" id="ARBA00001917"/>
    </source>
</evidence>
<keyword evidence="6 9" id="KW-0274">FAD</keyword>
<dbReference type="InterPro" id="IPR028879">
    <property type="entry name" value="NDOR1"/>
</dbReference>
<evidence type="ECO:0000256" key="7">
    <source>
        <dbReference type="ARBA" id="ARBA00022857"/>
    </source>
</evidence>
<keyword evidence="5 9" id="KW-0288">FMN</keyword>
<reference evidence="12" key="1">
    <citation type="submission" date="2016-06" db="EMBL/GenBank/DDBJ databases">
        <title>Draft Genome sequence of the fungus Inonotus baumii.</title>
        <authorList>
            <person name="Zhu H."/>
            <person name="Lin W."/>
        </authorList>
    </citation>
    <scope>NUCLEOTIDE SEQUENCE</scope>
    <source>
        <strain evidence="12">821</strain>
    </source>
</reference>
<dbReference type="Gene3D" id="1.20.990.10">
    <property type="entry name" value="NADPH-cytochrome p450 Reductase, Chain A, domain 3"/>
    <property type="match status" value="1"/>
</dbReference>
<dbReference type="Gene3D" id="3.40.50.360">
    <property type="match status" value="1"/>
</dbReference>
<feature type="binding site" evidence="9">
    <location>
        <position position="415"/>
    </location>
    <ligand>
        <name>FAD</name>
        <dbReference type="ChEBI" id="CHEBI:57692"/>
    </ligand>
</feature>
<comment type="similarity">
    <text evidence="9">Belongs to the NADPH-dependent diflavin oxidoreductase NDOR1 family.</text>
</comment>
<dbReference type="HAMAP" id="MF_03178">
    <property type="entry name" value="NDOR1"/>
    <property type="match status" value="1"/>
</dbReference>
<comment type="catalytic activity">
    <reaction evidence="9">
        <text>2 oxidized [2Fe-2S]-[protein] + NADPH = 2 reduced [2Fe-2S]-[protein] + NADP(+) + H(+)</text>
        <dbReference type="Rhea" id="RHEA:67716"/>
        <dbReference type="Rhea" id="RHEA-COMP:17327"/>
        <dbReference type="Rhea" id="RHEA-COMP:17328"/>
        <dbReference type="ChEBI" id="CHEBI:15378"/>
        <dbReference type="ChEBI" id="CHEBI:33737"/>
        <dbReference type="ChEBI" id="CHEBI:33738"/>
        <dbReference type="ChEBI" id="CHEBI:57783"/>
        <dbReference type="ChEBI" id="CHEBI:58349"/>
    </reaction>
</comment>
<evidence type="ECO:0000313" key="12">
    <source>
        <dbReference type="EMBL" id="OCB88873.1"/>
    </source>
</evidence>
<evidence type="ECO:0000256" key="6">
    <source>
        <dbReference type="ARBA" id="ARBA00022827"/>
    </source>
</evidence>
<dbReference type="GO" id="GO:0005829">
    <property type="term" value="C:cytosol"/>
    <property type="evidence" value="ECO:0007669"/>
    <property type="project" value="TreeGrafter"/>
</dbReference>
<dbReference type="InterPro" id="IPR001094">
    <property type="entry name" value="Flavdoxin-like"/>
</dbReference>
<organism evidence="12 13">
    <name type="scientific">Sanghuangporus baumii</name>
    <name type="common">Phellinus baumii</name>
    <dbReference type="NCBI Taxonomy" id="108892"/>
    <lineage>
        <taxon>Eukaryota</taxon>
        <taxon>Fungi</taxon>
        <taxon>Dikarya</taxon>
        <taxon>Basidiomycota</taxon>
        <taxon>Agaricomycotina</taxon>
        <taxon>Agaricomycetes</taxon>
        <taxon>Hymenochaetales</taxon>
        <taxon>Hymenochaetaceae</taxon>
        <taxon>Sanghuangporus</taxon>
    </lineage>
</organism>
<dbReference type="GO" id="GO:0016651">
    <property type="term" value="F:oxidoreductase activity, acting on NAD(P)H"/>
    <property type="evidence" value="ECO:0007669"/>
    <property type="project" value="UniProtKB-UniRule"/>
</dbReference>
<dbReference type="Proteomes" id="UP000757232">
    <property type="component" value="Unassembled WGS sequence"/>
</dbReference>
<dbReference type="InterPro" id="IPR001433">
    <property type="entry name" value="OxRdtase_FAD/NAD-bd"/>
</dbReference>
<comment type="caution">
    <text evidence="9">Lacks conserved residue(s) required for the propagation of feature annotation.</text>
</comment>
<keyword evidence="8 9" id="KW-0560">Oxidoreductase</keyword>
<dbReference type="InterPro" id="IPR001709">
    <property type="entry name" value="Flavoprot_Pyr_Nucl_cyt_Rdtase"/>
</dbReference>
<dbReference type="InterPro" id="IPR017938">
    <property type="entry name" value="Riboflavin_synthase-like_b-brl"/>
</dbReference>
<dbReference type="PANTHER" id="PTHR19384:SF10">
    <property type="entry name" value="NADPH-DEPENDENT DIFLAVIN OXIDOREDUCTASE 1"/>
    <property type="match status" value="1"/>
</dbReference>
<evidence type="ECO:0000259" key="10">
    <source>
        <dbReference type="PROSITE" id="PS50902"/>
    </source>
</evidence>
<feature type="binding site" evidence="9">
    <location>
        <position position="659"/>
    </location>
    <ligand>
        <name>FAD</name>
        <dbReference type="ChEBI" id="CHEBI:57692"/>
    </ligand>
</feature>
<evidence type="ECO:0000256" key="8">
    <source>
        <dbReference type="ARBA" id="ARBA00023002"/>
    </source>
</evidence>
<dbReference type="EC" id="1.18.1.-" evidence="9"/>
<comment type="similarity">
    <text evidence="9">In the N-terminal section; belongs to the flavodoxin family.</text>
</comment>
<protein>
    <recommendedName>
        <fullName evidence="9">NADPH-dependent diflavin oxidoreductase 1</fullName>
        <ecNumber evidence="9">1.18.1.-</ecNumber>
    </recommendedName>
    <alternativeName>
        <fullName evidence="9">NADPH-dependent FMN and FAD-containing oxidoreductase</fullName>
    </alternativeName>
</protein>